<dbReference type="EC" id="6.1.1.1" evidence="1 8"/>
<dbReference type="InterPro" id="IPR024088">
    <property type="entry name" value="Tyr-tRNA-ligase_bac-type"/>
</dbReference>
<dbReference type="InterPro" id="IPR014729">
    <property type="entry name" value="Rossmann-like_a/b/a_fold"/>
</dbReference>
<evidence type="ECO:0000256" key="10">
    <source>
        <dbReference type="RuleBase" id="RU363036"/>
    </source>
</evidence>
<dbReference type="SUPFAM" id="SSF52374">
    <property type="entry name" value="Nucleotidylyl transferase"/>
    <property type="match status" value="1"/>
</dbReference>
<dbReference type="Gene3D" id="3.10.290.10">
    <property type="entry name" value="RNA-binding S4 domain"/>
    <property type="match status" value="1"/>
</dbReference>
<dbReference type="Gene3D" id="1.10.240.10">
    <property type="entry name" value="Tyrosyl-Transfer RNA Synthetase"/>
    <property type="match status" value="1"/>
</dbReference>
<evidence type="ECO:0000313" key="12">
    <source>
        <dbReference type="EMBL" id="OGN05232.1"/>
    </source>
</evidence>
<dbReference type="InterPro" id="IPR002307">
    <property type="entry name" value="Tyr-tRNA-ligase"/>
</dbReference>
<name>A0A1F8EWJ1_9BACT</name>
<comment type="similarity">
    <text evidence="10">Belongs to the class-I aminoacyl-tRNA synthetase family.</text>
</comment>
<evidence type="ECO:0000256" key="7">
    <source>
        <dbReference type="ARBA" id="ARBA00048248"/>
    </source>
</evidence>
<dbReference type="Pfam" id="PF01479">
    <property type="entry name" value="S4"/>
    <property type="match status" value="1"/>
</dbReference>
<keyword evidence="6 10" id="KW-0030">Aminoacyl-tRNA synthetase</keyword>
<organism evidence="12 13">
    <name type="scientific">Candidatus Yanofskybacteria bacterium RIFCSPHIGHO2_01_FULL_44_22</name>
    <dbReference type="NCBI Taxonomy" id="1802669"/>
    <lineage>
        <taxon>Bacteria</taxon>
        <taxon>Candidatus Yanofskyibacteriota</taxon>
    </lineage>
</organism>
<dbReference type="Pfam" id="PF00579">
    <property type="entry name" value="tRNA-synt_1b"/>
    <property type="match status" value="1"/>
</dbReference>
<dbReference type="GO" id="GO:0005524">
    <property type="term" value="F:ATP binding"/>
    <property type="evidence" value="ECO:0007669"/>
    <property type="project" value="UniProtKB-KW"/>
</dbReference>
<evidence type="ECO:0000256" key="8">
    <source>
        <dbReference type="NCBIfam" id="TIGR00234"/>
    </source>
</evidence>
<keyword evidence="4 10" id="KW-0067">ATP-binding</keyword>
<gene>
    <name evidence="12" type="ORF">A2746_01050</name>
</gene>
<dbReference type="GO" id="GO:0003723">
    <property type="term" value="F:RNA binding"/>
    <property type="evidence" value="ECO:0007669"/>
    <property type="project" value="UniProtKB-KW"/>
</dbReference>
<evidence type="ECO:0000256" key="3">
    <source>
        <dbReference type="ARBA" id="ARBA00022741"/>
    </source>
</evidence>
<dbReference type="EMBL" id="MGJJ01000015">
    <property type="protein sequence ID" value="OGN05232.1"/>
    <property type="molecule type" value="Genomic_DNA"/>
</dbReference>
<evidence type="ECO:0000256" key="2">
    <source>
        <dbReference type="ARBA" id="ARBA00022598"/>
    </source>
</evidence>
<dbReference type="NCBIfam" id="TIGR00234">
    <property type="entry name" value="tyrS"/>
    <property type="match status" value="1"/>
</dbReference>
<keyword evidence="2 10" id="KW-0436">Ligase</keyword>
<feature type="domain" description="RNA-binding S4" evidence="11">
    <location>
        <begin position="345"/>
        <end position="381"/>
    </location>
</feature>
<reference evidence="12 13" key="1">
    <citation type="journal article" date="2016" name="Nat. Commun.">
        <title>Thousands of microbial genomes shed light on interconnected biogeochemical processes in an aquifer system.</title>
        <authorList>
            <person name="Anantharaman K."/>
            <person name="Brown C.T."/>
            <person name="Hug L.A."/>
            <person name="Sharon I."/>
            <person name="Castelle C.J."/>
            <person name="Probst A.J."/>
            <person name="Thomas B.C."/>
            <person name="Singh A."/>
            <person name="Wilkins M.J."/>
            <person name="Karaoz U."/>
            <person name="Brodie E.L."/>
            <person name="Williams K.H."/>
            <person name="Hubbard S.S."/>
            <person name="Banfield J.F."/>
        </authorList>
    </citation>
    <scope>NUCLEOTIDE SEQUENCE [LARGE SCALE GENOMIC DNA]</scope>
</reference>
<dbReference type="CDD" id="cd00165">
    <property type="entry name" value="S4"/>
    <property type="match status" value="1"/>
</dbReference>
<evidence type="ECO:0000259" key="11">
    <source>
        <dbReference type="Pfam" id="PF01479"/>
    </source>
</evidence>
<dbReference type="SUPFAM" id="SSF55174">
    <property type="entry name" value="Alpha-L RNA-binding motif"/>
    <property type="match status" value="1"/>
</dbReference>
<proteinExistence type="inferred from homology"/>
<keyword evidence="3 10" id="KW-0547">Nucleotide-binding</keyword>
<dbReference type="InterPro" id="IPR002305">
    <property type="entry name" value="aa-tRNA-synth_Ic"/>
</dbReference>
<dbReference type="STRING" id="1802669.A2746_01050"/>
<keyword evidence="9" id="KW-0694">RNA-binding</keyword>
<dbReference type="PRINTS" id="PR01040">
    <property type="entry name" value="TRNASYNTHTYR"/>
</dbReference>
<evidence type="ECO:0000256" key="1">
    <source>
        <dbReference type="ARBA" id="ARBA00013160"/>
    </source>
</evidence>
<dbReference type="GO" id="GO:0004831">
    <property type="term" value="F:tyrosine-tRNA ligase activity"/>
    <property type="evidence" value="ECO:0007669"/>
    <property type="project" value="UniProtKB-UniRule"/>
</dbReference>
<evidence type="ECO:0000256" key="9">
    <source>
        <dbReference type="PROSITE-ProRule" id="PRU00182"/>
    </source>
</evidence>
<protein>
    <recommendedName>
        <fullName evidence="1 8">Tyrosine--tRNA ligase</fullName>
        <ecNumber evidence="1 8">6.1.1.1</ecNumber>
    </recommendedName>
</protein>
<accession>A0A1F8EWJ1</accession>
<dbReference type="Proteomes" id="UP000177419">
    <property type="component" value="Unassembled WGS sequence"/>
</dbReference>
<dbReference type="GO" id="GO:0006437">
    <property type="term" value="P:tyrosyl-tRNA aminoacylation"/>
    <property type="evidence" value="ECO:0007669"/>
    <property type="project" value="UniProtKB-UniRule"/>
</dbReference>
<comment type="catalytic activity">
    <reaction evidence="7">
        <text>tRNA(Tyr) + L-tyrosine + ATP = L-tyrosyl-tRNA(Tyr) + AMP + diphosphate + H(+)</text>
        <dbReference type="Rhea" id="RHEA:10220"/>
        <dbReference type="Rhea" id="RHEA-COMP:9706"/>
        <dbReference type="Rhea" id="RHEA-COMP:9707"/>
        <dbReference type="ChEBI" id="CHEBI:15378"/>
        <dbReference type="ChEBI" id="CHEBI:30616"/>
        <dbReference type="ChEBI" id="CHEBI:33019"/>
        <dbReference type="ChEBI" id="CHEBI:58315"/>
        <dbReference type="ChEBI" id="CHEBI:78442"/>
        <dbReference type="ChEBI" id="CHEBI:78536"/>
        <dbReference type="ChEBI" id="CHEBI:456215"/>
        <dbReference type="EC" id="6.1.1.1"/>
    </reaction>
</comment>
<dbReference type="Gene3D" id="3.40.50.620">
    <property type="entry name" value="HUPs"/>
    <property type="match status" value="1"/>
</dbReference>
<dbReference type="PROSITE" id="PS50889">
    <property type="entry name" value="S4"/>
    <property type="match status" value="1"/>
</dbReference>
<evidence type="ECO:0000256" key="4">
    <source>
        <dbReference type="ARBA" id="ARBA00022840"/>
    </source>
</evidence>
<evidence type="ECO:0000313" key="13">
    <source>
        <dbReference type="Proteomes" id="UP000177419"/>
    </source>
</evidence>
<dbReference type="AlphaFoldDB" id="A0A1F8EWJ1"/>
<comment type="caution">
    <text evidence="12">The sequence shown here is derived from an EMBL/GenBank/DDBJ whole genome shotgun (WGS) entry which is preliminary data.</text>
</comment>
<keyword evidence="5 10" id="KW-0648">Protein biosynthesis</keyword>
<evidence type="ECO:0000256" key="6">
    <source>
        <dbReference type="ARBA" id="ARBA00023146"/>
    </source>
</evidence>
<dbReference type="InterPro" id="IPR036986">
    <property type="entry name" value="S4_RNA-bd_sf"/>
</dbReference>
<dbReference type="GO" id="GO:0005829">
    <property type="term" value="C:cytosol"/>
    <property type="evidence" value="ECO:0007669"/>
    <property type="project" value="TreeGrafter"/>
</dbReference>
<sequence length="393" mass="44743">MFWNKINTDSGKIENLLSWGVEEIFEADSLRKKLLSGEKLRVKFGVDPTMNTLHLGHSLPLKKLQQFLDLGHQVVLLIGDFTATIGDPSGRLRERPVLSRQEVERNMKEYVRQAGKILDTRKAEIRHNSEWYEKKDARFFMELASQFTYARLMDRAEFKERIRSGGNVTMAELFYPLLQGYDSVELGADVEIGGTEQKFNLLMGRKVQKRFGLPEQDIMTVPLLVGTDGEKKMSKSYGNFIALDDKSNIMFAKIMSIPDSLVWQYFSLLTDEQPERTEERRKTAGTDIFNHKKDLSQLIVARFYGEKSAQAARDEFAKVFSQKGLPSEIEGVEGAGKLIIETGPGLNVSKSEIKRLIDEGAVSVNGKIIKDWHYQLQSDDLLKIGSHKFVKIK</sequence>
<evidence type="ECO:0000256" key="5">
    <source>
        <dbReference type="ARBA" id="ARBA00022917"/>
    </source>
</evidence>
<dbReference type="InterPro" id="IPR002942">
    <property type="entry name" value="S4_RNA-bd"/>
</dbReference>
<dbReference type="PANTHER" id="PTHR11766:SF1">
    <property type="entry name" value="TYROSINE--TRNA LIGASE"/>
    <property type="match status" value="1"/>
</dbReference>
<dbReference type="PANTHER" id="PTHR11766">
    <property type="entry name" value="TYROSYL-TRNA SYNTHETASE"/>
    <property type="match status" value="1"/>
</dbReference>